<dbReference type="GO" id="GO:0005829">
    <property type="term" value="C:cytosol"/>
    <property type="evidence" value="ECO:0007669"/>
    <property type="project" value="TreeGrafter"/>
</dbReference>
<reference evidence="6 9" key="1">
    <citation type="journal article" date="2015" name="Genome Announc.">
        <title>Complete Genome Sequence of the Nitrogen-Fixing and Solvent-Producing Clostridium pasteurianum DSM 525.</title>
        <authorList>
            <person name="Poehlein A."/>
            <person name="Grosse-Honebrink A."/>
            <person name="Zhang Y."/>
            <person name="Minton N.P."/>
            <person name="Daniel R."/>
        </authorList>
    </citation>
    <scope>NUCLEOTIDE SEQUENCE [LARGE SCALE GENOMIC DNA]</scope>
    <source>
        <strain evidence="6">DSM 525</strain>
        <strain evidence="9">DSM 525 / ATCC 6013</strain>
    </source>
</reference>
<dbReference type="InterPro" id="IPR050950">
    <property type="entry name" value="HTH-type_LysR_regulators"/>
</dbReference>
<evidence type="ECO:0000256" key="2">
    <source>
        <dbReference type="ARBA" id="ARBA00023015"/>
    </source>
</evidence>
<dbReference type="GeneID" id="93073767"/>
<dbReference type="CDD" id="cd05466">
    <property type="entry name" value="PBP2_LTTR_substrate"/>
    <property type="match status" value="1"/>
</dbReference>
<reference evidence="7 8" key="3">
    <citation type="journal article" name="Genome Announc.">
        <title>Improved Draft Genome Sequence of Clostridium pasteurianum Strain ATCC 6013 (DSM 525) Using a Hybrid Next-Generation Sequencing Approach.</title>
        <authorList>
            <person name="Pyne M.E."/>
            <person name="Utturkar S."/>
            <person name="Brown S.D."/>
            <person name="Moo-Young M."/>
            <person name="Chung D.A."/>
            <person name="Chou C.P."/>
        </authorList>
    </citation>
    <scope>NUCLEOTIDE SEQUENCE [LARGE SCALE GENOMIC DNA]</scope>
    <source>
        <strain evidence="7 8">ATCC 6013</strain>
    </source>
</reference>
<dbReference type="Pfam" id="PF03466">
    <property type="entry name" value="LysR_substrate"/>
    <property type="match status" value="1"/>
</dbReference>
<dbReference type="PROSITE" id="PS50931">
    <property type="entry name" value="HTH_LYSR"/>
    <property type="match status" value="1"/>
</dbReference>
<dbReference type="RefSeq" id="WP_003443446.1">
    <property type="nucleotide sequence ID" value="NZ_ANZB01000004.1"/>
</dbReference>
<evidence type="ECO:0000256" key="3">
    <source>
        <dbReference type="ARBA" id="ARBA00023125"/>
    </source>
</evidence>
<dbReference type="Gene3D" id="1.10.10.10">
    <property type="entry name" value="Winged helix-like DNA-binding domain superfamily/Winged helix DNA-binding domain"/>
    <property type="match status" value="1"/>
</dbReference>
<dbReference type="AlphaFoldDB" id="A0A0H3J983"/>
<sequence>MEIRVLRYFVAVAEEGNISNAAKILNITQPTLSRQIKDLENELGVELFARGNKQITLTEDGVLLHQRAMEIIELADKTASAFQEQKENVSGIISIGAVESNAVPYLMDILKEFSDKYPKVQFCIYSGYVDDIKDKIDKGLVDIGLLVEPVEISKYDSMKLPYEDRWGVIVPKNHEIAGKKAVTIKDIVKYPLIIPRRAMIGGEIKSWLDPYNGKMRVVAAYNLLSSATYFVSNGAGIAIALDGAMAVKENKENVFIAVEPKRNVSSVLVWKKNHIFTTSLTLLLKMIRQRYCVNEIF</sequence>
<evidence type="ECO:0000256" key="1">
    <source>
        <dbReference type="ARBA" id="ARBA00009437"/>
    </source>
</evidence>
<dbReference type="Proteomes" id="UP000028042">
    <property type="component" value="Unassembled WGS sequence"/>
</dbReference>
<dbReference type="GO" id="GO:0003677">
    <property type="term" value="F:DNA binding"/>
    <property type="evidence" value="ECO:0007669"/>
    <property type="project" value="UniProtKB-KW"/>
</dbReference>
<evidence type="ECO:0000256" key="4">
    <source>
        <dbReference type="ARBA" id="ARBA00023163"/>
    </source>
</evidence>
<evidence type="ECO:0000313" key="6">
    <source>
        <dbReference type="EMBL" id="AJA51663.1"/>
    </source>
</evidence>
<accession>A0A0H3J983</accession>
<dbReference type="EMBL" id="JPGY02000001">
    <property type="protein sequence ID" value="KRU12330.1"/>
    <property type="molecule type" value="Genomic_DNA"/>
</dbReference>
<protein>
    <submittedName>
        <fullName evidence="6">LysR family transcriptional regulator</fullName>
    </submittedName>
    <submittedName>
        <fullName evidence="7">Transcriptional regulator, LysR family</fullName>
    </submittedName>
</protein>
<evidence type="ECO:0000259" key="5">
    <source>
        <dbReference type="PROSITE" id="PS50931"/>
    </source>
</evidence>
<reference evidence="7" key="2">
    <citation type="submission" date="2015-10" db="EMBL/GenBank/DDBJ databases">
        <title>Improved Draft Genome Sequence of Clostridium pasteurianum Strain ATCC 6013 (DSM 525) Using a Hybrid Next-Generation Sequencing Approach.</title>
        <authorList>
            <person name="Pyne M.E."/>
            <person name="Utturkar S.M."/>
            <person name="Brown S.D."/>
            <person name="Moo-Young M."/>
            <person name="Chung D.A."/>
            <person name="Chou P.C."/>
        </authorList>
    </citation>
    <scope>NUCLEOTIDE SEQUENCE</scope>
    <source>
        <strain evidence="7">ATCC 6013</strain>
    </source>
</reference>
<keyword evidence="3" id="KW-0238">DNA-binding</keyword>
<gene>
    <name evidence="6" type="ORF">CLPA_c16000</name>
    <name evidence="7" type="ORF">CP6013_01577</name>
</gene>
<dbReference type="InterPro" id="IPR005119">
    <property type="entry name" value="LysR_subst-bd"/>
</dbReference>
<name>A0A0H3J983_CLOPA</name>
<keyword evidence="2" id="KW-0805">Transcription regulation</keyword>
<dbReference type="PRINTS" id="PR00039">
    <property type="entry name" value="HTHLYSR"/>
</dbReference>
<evidence type="ECO:0000313" key="9">
    <source>
        <dbReference type="Proteomes" id="UP000030905"/>
    </source>
</evidence>
<dbReference type="FunFam" id="1.10.10.10:FF:000001">
    <property type="entry name" value="LysR family transcriptional regulator"/>
    <property type="match status" value="1"/>
</dbReference>
<keyword evidence="9" id="KW-1185">Reference proteome</keyword>
<dbReference type="SUPFAM" id="SSF53850">
    <property type="entry name" value="Periplasmic binding protein-like II"/>
    <property type="match status" value="1"/>
</dbReference>
<dbReference type="PATRIC" id="fig|1262449.3.peg.1438"/>
<dbReference type="InterPro" id="IPR036388">
    <property type="entry name" value="WH-like_DNA-bd_sf"/>
</dbReference>
<dbReference type="KEGG" id="cpae:CPAST_c16000"/>
<dbReference type="Proteomes" id="UP000030905">
    <property type="component" value="Chromosome"/>
</dbReference>
<evidence type="ECO:0000313" key="8">
    <source>
        <dbReference type="Proteomes" id="UP000028042"/>
    </source>
</evidence>
<organism evidence="6 9">
    <name type="scientific">Clostridium pasteurianum DSM 525 = ATCC 6013</name>
    <dbReference type="NCBI Taxonomy" id="1262449"/>
    <lineage>
        <taxon>Bacteria</taxon>
        <taxon>Bacillati</taxon>
        <taxon>Bacillota</taxon>
        <taxon>Clostridia</taxon>
        <taxon>Eubacteriales</taxon>
        <taxon>Clostridiaceae</taxon>
        <taxon>Clostridium</taxon>
    </lineage>
</organism>
<dbReference type="KEGG" id="cpat:CLPA_c16000"/>
<keyword evidence="4" id="KW-0804">Transcription</keyword>
<proteinExistence type="inferred from homology"/>
<dbReference type="InterPro" id="IPR036390">
    <property type="entry name" value="WH_DNA-bd_sf"/>
</dbReference>
<feature type="domain" description="HTH lysR-type" evidence="5">
    <location>
        <begin position="1"/>
        <end position="58"/>
    </location>
</feature>
<dbReference type="GO" id="GO:0003700">
    <property type="term" value="F:DNA-binding transcription factor activity"/>
    <property type="evidence" value="ECO:0007669"/>
    <property type="project" value="InterPro"/>
</dbReference>
<comment type="similarity">
    <text evidence="1">Belongs to the LysR transcriptional regulatory family.</text>
</comment>
<dbReference type="InterPro" id="IPR000847">
    <property type="entry name" value="LysR_HTH_N"/>
</dbReference>
<dbReference type="eggNOG" id="COG0583">
    <property type="taxonomic scope" value="Bacteria"/>
</dbReference>
<dbReference type="Pfam" id="PF00126">
    <property type="entry name" value="HTH_1"/>
    <property type="match status" value="1"/>
</dbReference>
<dbReference type="PANTHER" id="PTHR30419:SF8">
    <property type="entry name" value="NITROGEN ASSIMILATION TRANSCRIPTIONAL ACTIVATOR-RELATED"/>
    <property type="match status" value="1"/>
</dbReference>
<dbReference type="PANTHER" id="PTHR30419">
    <property type="entry name" value="HTH-TYPE TRANSCRIPTIONAL REGULATOR YBHD"/>
    <property type="match status" value="1"/>
</dbReference>
<dbReference type="SUPFAM" id="SSF46785">
    <property type="entry name" value="Winged helix' DNA-binding domain"/>
    <property type="match status" value="1"/>
</dbReference>
<dbReference type="EMBL" id="CP009268">
    <property type="protein sequence ID" value="AJA51663.1"/>
    <property type="molecule type" value="Genomic_DNA"/>
</dbReference>
<evidence type="ECO:0000313" key="7">
    <source>
        <dbReference type="EMBL" id="KRU12330.1"/>
    </source>
</evidence>
<dbReference type="Gene3D" id="3.40.190.290">
    <property type="match status" value="1"/>
</dbReference>